<evidence type="ECO:0000256" key="5">
    <source>
        <dbReference type="ARBA" id="ARBA00013211"/>
    </source>
</evidence>
<feature type="domain" description="Phospholipid/glycerol acyltransferase" evidence="11">
    <location>
        <begin position="67"/>
        <end position="182"/>
    </location>
</feature>
<dbReference type="UniPathway" id="UPA00557">
    <property type="reaction ID" value="UER00613"/>
</dbReference>
<evidence type="ECO:0000256" key="2">
    <source>
        <dbReference type="ARBA" id="ARBA00004728"/>
    </source>
</evidence>
<dbReference type="GO" id="GO:0003841">
    <property type="term" value="F:1-acylglycerol-3-phosphate O-acyltransferase activity"/>
    <property type="evidence" value="ECO:0007669"/>
    <property type="project" value="UniProtKB-UniRule"/>
</dbReference>
<keyword evidence="10" id="KW-0472">Membrane</keyword>
<evidence type="ECO:0000256" key="1">
    <source>
        <dbReference type="ARBA" id="ARBA00001141"/>
    </source>
</evidence>
<organism evidence="12 13">
    <name type="scientific">Oceanimonas doudoroffii</name>
    <dbReference type="NCBI Taxonomy" id="84158"/>
    <lineage>
        <taxon>Bacteria</taxon>
        <taxon>Pseudomonadati</taxon>
        <taxon>Pseudomonadota</taxon>
        <taxon>Gammaproteobacteria</taxon>
        <taxon>Aeromonadales</taxon>
        <taxon>Aeromonadaceae</taxon>
        <taxon>Oceanimonas</taxon>
    </lineage>
</organism>
<evidence type="ECO:0000256" key="6">
    <source>
        <dbReference type="ARBA" id="ARBA00016139"/>
    </source>
</evidence>
<dbReference type="AlphaFoldDB" id="A0A233RCM2"/>
<comment type="pathway">
    <text evidence="3">Lipid metabolism.</text>
</comment>
<keyword evidence="10" id="KW-0812">Transmembrane</keyword>
<keyword evidence="9" id="KW-0443">Lipid metabolism</keyword>
<evidence type="ECO:0000256" key="3">
    <source>
        <dbReference type="ARBA" id="ARBA00005189"/>
    </source>
</evidence>
<dbReference type="EMBL" id="NBIM01000005">
    <property type="protein sequence ID" value="OXY81145.1"/>
    <property type="molecule type" value="Genomic_DNA"/>
</dbReference>
<evidence type="ECO:0000256" key="4">
    <source>
        <dbReference type="ARBA" id="ARBA00008655"/>
    </source>
</evidence>
<dbReference type="CDD" id="cd07989">
    <property type="entry name" value="LPLAT_AGPAT-like"/>
    <property type="match status" value="1"/>
</dbReference>
<comment type="pathway">
    <text evidence="2">Phospholipid metabolism; CDP-diacylglycerol biosynthesis; CDP-diacylglycerol from sn-glycerol 3-phosphate: step 2/3.</text>
</comment>
<dbReference type="PANTHER" id="PTHR10434">
    <property type="entry name" value="1-ACYL-SN-GLYCEROL-3-PHOSPHATE ACYLTRANSFERASE"/>
    <property type="match status" value="1"/>
</dbReference>
<dbReference type="SMART" id="SM00563">
    <property type="entry name" value="PlsC"/>
    <property type="match status" value="1"/>
</dbReference>
<evidence type="ECO:0000256" key="9">
    <source>
        <dbReference type="RuleBase" id="RU361267"/>
    </source>
</evidence>
<dbReference type="NCBIfam" id="TIGR00530">
    <property type="entry name" value="AGP_acyltrn"/>
    <property type="match status" value="1"/>
</dbReference>
<evidence type="ECO:0000256" key="7">
    <source>
        <dbReference type="ARBA" id="ARBA00022679"/>
    </source>
</evidence>
<comment type="domain">
    <text evidence="9">The HXXXXD motif is essential for acyltransferase activity and may constitute the binding site for the phosphate moiety of the glycerol-3-phosphate.</text>
</comment>
<dbReference type="Pfam" id="PF01553">
    <property type="entry name" value="Acyltransferase"/>
    <property type="match status" value="1"/>
</dbReference>
<evidence type="ECO:0000256" key="8">
    <source>
        <dbReference type="ARBA" id="ARBA00023315"/>
    </source>
</evidence>
<dbReference type="GO" id="GO:0005886">
    <property type="term" value="C:plasma membrane"/>
    <property type="evidence" value="ECO:0007669"/>
    <property type="project" value="TreeGrafter"/>
</dbReference>
<evidence type="ECO:0000259" key="11">
    <source>
        <dbReference type="SMART" id="SM00563"/>
    </source>
</evidence>
<dbReference type="EC" id="2.3.1.51" evidence="5 9"/>
<protein>
    <recommendedName>
        <fullName evidence="6 9">1-acyl-sn-glycerol-3-phosphate acyltransferase</fullName>
        <ecNumber evidence="5 9">2.3.1.51</ecNumber>
    </recommendedName>
</protein>
<keyword evidence="8 9" id="KW-0012">Acyltransferase</keyword>
<dbReference type="GO" id="GO:0016024">
    <property type="term" value="P:CDP-diacylglycerol biosynthetic process"/>
    <property type="evidence" value="ECO:0007669"/>
    <property type="project" value="UniProtKB-UniPathway"/>
</dbReference>
<proteinExistence type="inferred from homology"/>
<comment type="similarity">
    <text evidence="4 9">Belongs to the 1-acyl-sn-glycerol-3-phosphate acyltransferase family.</text>
</comment>
<evidence type="ECO:0000313" key="12">
    <source>
        <dbReference type="EMBL" id="OXY81145.1"/>
    </source>
</evidence>
<reference evidence="12 13" key="1">
    <citation type="submission" date="2017-08" db="EMBL/GenBank/DDBJ databases">
        <title>A Genome Sequence of Oceanimonas doudoroffii ATCC 27123T.</title>
        <authorList>
            <person name="Brennan M.A."/>
            <person name="Maclea K.S."/>
            <person name="Mcclelland W.D."/>
            <person name="Trachtenberg A.M."/>
        </authorList>
    </citation>
    <scope>NUCLEOTIDE SEQUENCE [LARGE SCALE GENOMIC DNA]</scope>
    <source>
        <strain evidence="12 13">ATCC 27123</strain>
    </source>
</reference>
<keyword evidence="7 9" id="KW-0808">Transferase</keyword>
<keyword evidence="9" id="KW-1208">Phospholipid metabolism</keyword>
<dbReference type="InterPro" id="IPR002123">
    <property type="entry name" value="Plipid/glycerol_acylTrfase"/>
</dbReference>
<evidence type="ECO:0000313" key="13">
    <source>
        <dbReference type="Proteomes" id="UP000242757"/>
    </source>
</evidence>
<accession>A0A233RCM2</accession>
<feature type="transmembrane region" description="Helical" evidence="10">
    <location>
        <begin position="7"/>
        <end position="29"/>
    </location>
</feature>
<dbReference type="InterPro" id="IPR004552">
    <property type="entry name" value="AGP_acyltrans"/>
</dbReference>
<keyword evidence="13" id="KW-1185">Reference proteome</keyword>
<evidence type="ECO:0000256" key="10">
    <source>
        <dbReference type="SAM" id="Phobius"/>
    </source>
</evidence>
<dbReference type="Proteomes" id="UP000242757">
    <property type="component" value="Unassembled WGS sequence"/>
</dbReference>
<dbReference type="SUPFAM" id="SSF69593">
    <property type="entry name" value="Glycerol-3-phosphate (1)-acyltransferase"/>
    <property type="match status" value="1"/>
</dbReference>
<comment type="catalytic activity">
    <reaction evidence="1 9">
        <text>a 1-acyl-sn-glycero-3-phosphate + an acyl-CoA = a 1,2-diacyl-sn-glycero-3-phosphate + CoA</text>
        <dbReference type="Rhea" id="RHEA:19709"/>
        <dbReference type="ChEBI" id="CHEBI:57287"/>
        <dbReference type="ChEBI" id="CHEBI:57970"/>
        <dbReference type="ChEBI" id="CHEBI:58342"/>
        <dbReference type="ChEBI" id="CHEBI:58608"/>
        <dbReference type="EC" id="2.3.1.51"/>
    </reaction>
</comment>
<dbReference type="OrthoDB" id="5290997at2"/>
<gene>
    <name evidence="12" type="ORF">B6S08_13855</name>
</gene>
<dbReference type="PANTHER" id="PTHR10434:SF11">
    <property type="entry name" value="1-ACYL-SN-GLYCEROL-3-PHOSPHATE ACYLTRANSFERASE"/>
    <property type="match status" value="1"/>
</dbReference>
<comment type="caution">
    <text evidence="12">The sequence shown here is derived from an EMBL/GenBank/DDBJ whole genome shotgun (WGS) entry which is preliminary data.</text>
</comment>
<dbReference type="RefSeq" id="WP_094201397.1">
    <property type="nucleotide sequence ID" value="NZ_NBIM01000005.1"/>
</dbReference>
<dbReference type="GO" id="GO:0006654">
    <property type="term" value="P:phosphatidic acid biosynthetic process"/>
    <property type="evidence" value="ECO:0007669"/>
    <property type="project" value="TreeGrafter"/>
</dbReference>
<name>A0A233RCM2_9GAMM</name>
<keyword evidence="9" id="KW-0594">Phospholipid biosynthesis</keyword>
<sequence length="249" mass="27989">MLKLLRILLLGLAMVVVFVLGTLVCLVRPRHPNNVHLLGRLFHLACPIIGLKVRIRGRENVKGLESAIYIANHQTNWDIITHPGVVMPRTVAIGKNSLFWIPLFGQLFWLSGNLLINRENKAKAASTIGKVVDKVRHNRLSIWMFPEGTRSKGKGLLPFKTGAFHIALQAQVPLVPIACSSYFGQVDLNRWDNGEVLIDIMPPVDVSAWEPAQMRDLLKHCRKQIADRIIELDRQARRPETLTQPGAES</sequence>
<keyword evidence="9" id="KW-0444">Lipid biosynthesis</keyword>
<keyword evidence="10" id="KW-1133">Transmembrane helix</keyword>